<keyword evidence="3" id="KW-1185">Reference proteome</keyword>
<accession>A0ABP7ET19</accession>
<dbReference type="Proteomes" id="UP001501367">
    <property type="component" value="Unassembled WGS sequence"/>
</dbReference>
<reference evidence="3" key="1">
    <citation type="journal article" date="2019" name="Int. J. Syst. Evol. Microbiol.">
        <title>The Global Catalogue of Microorganisms (GCM) 10K type strain sequencing project: providing services to taxonomists for standard genome sequencing and annotation.</title>
        <authorList>
            <consortium name="The Broad Institute Genomics Platform"/>
            <consortium name="The Broad Institute Genome Sequencing Center for Infectious Disease"/>
            <person name="Wu L."/>
            <person name="Ma J."/>
        </authorList>
    </citation>
    <scope>NUCLEOTIDE SEQUENCE [LARGE SCALE GENOMIC DNA]</scope>
    <source>
        <strain evidence="3">JCM 17336</strain>
    </source>
</reference>
<evidence type="ECO:0000313" key="3">
    <source>
        <dbReference type="Proteomes" id="UP001501367"/>
    </source>
</evidence>
<protein>
    <submittedName>
        <fullName evidence="2">Uncharacterized protein</fullName>
    </submittedName>
</protein>
<feature type="chain" id="PRO_5047163716" evidence="1">
    <location>
        <begin position="20"/>
        <end position="203"/>
    </location>
</feature>
<evidence type="ECO:0000313" key="2">
    <source>
        <dbReference type="EMBL" id="GAA3724097.1"/>
    </source>
</evidence>
<proteinExistence type="predicted"/>
<organism evidence="2 3">
    <name type="scientific">Flavobacterium ginsengisoli</name>
    <dbReference type="NCBI Taxonomy" id="871694"/>
    <lineage>
        <taxon>Bacteria</taxon>
        <taxon>Pseudomonadati</taxon>
        <taxon>Bacteroidota</taxon>
        <taxon>Flavobacteriia</taxon>
        <taxon>Flavobacteriales</taxon>
        <taxon>Flavobacteriaceae</taxon>
        <taxon>Flavobacterium</taxon>
    </lineage>
</organism>
<evidence type="ECO:0000256" key="1">
    <source>
        <dbReference type="SAM" id="SignalP"/>
    </source>
</evidence>
<sequence>MKKIVLIALLSVLFTNCQSDDSEQENADNSKSSISFTLNDKTQYVTATDVSGSAIDVTWSKSEPTANTENEYSIYGSFIIKNPASNDNRDSGDMYFQIVTSDAKLTAGKTYDISFSYLNSGVNGIPLAYDPAVCYTSTDLFQGSYTAGKIKITSFDGTTLKAEFSIENLTNKNPYSDFGYCNGIKIVEKSFTITRGSLIAMPE</sequence>
<keyword evidence="1" id="KW-0732">Signal</keyword>
<dbReference type="EMBL" id="BAABDT010000001">
    <property type="protein sequence ID" value="GAA3724097.1"/>
    <property type="molecule type" value="Genomic_DNA"/>
</dbReference>
<dbReference type="RefSeq" id="WP_278019910.1">
    <property type="nucleotide sequence ID" value="NZ_BAABDT010000001.1"/>
</dbReference>
<feature type="signal peptide" evidence="1">
    <location>
        <begin position="1"/>
        <end position="19"/>
    </location>
</feature>
<comment type="caution">
    <text evidence="2">The sequence shown here is derived from an EMBL/GenBank/DDBJ whole genome shotgun (WGS) entry which is preliminary data.</text>
</comment>
<name>A0ABP7ET19_9FLAO</name>
<gene>
    <name evidence="2" type="ORF">GCM10022422_01340</name>
</gene>